<accession>A0ABU1VM01</accession>
<feature type="transmembrane region" description="Helical" evidence="1">
    <location>
        <begin position="14"/>
        <end position="36"/>
    </location>
</feature>
<sequence>MNLHVSPEQRFRRWVYGSLTLCAIAFLYFVMANLNIPVSPEARSMQVVTHLVLNRFSATGLMASWPWPNPNVCLGSEADAGTVRQSRHPRMSANGHKRPFAHAWIKPSHEAGSA</sequence>
<name>A0ABU1VM01_9GAMM</name>
<comment type="caution">
    <text evidence="2">The sequence shown here is derived from an EMBL/GenBank/DDBJ whole genome shotgun (WGS) entry which is preliminary data.</text>
</comment>
<dbReference type="EMBL" id="JAVDVW010000001">
    <property type="protein sequence ID" value="MDR7098360.1"/>
    <property type="molecule type" value="Genomic_DNA"/>
</dbReference>
<protein>
    <submittedName>
        <fullName evidence="2">Uncharacterized protein</fullName>
    </submittedName>
</protein>
<keyword evidence="1" id="KW-0472">Membrane</keyword>
<evidence type="ECO:0000256" key="1">
    <source>
        <dbReference type="SAM" id="Phobius"/>
    </source>
</evidence>
<dbReference type="Proteomes" id="UP001267878">
    <property type="component" value="Unassembled WGS sequence"/>
</dbReference>
<keyword evidence="1" id="KW-1133">Transmembrane helix</keyword>
<keyword evidence="1" id="KW-0812">Transmembrane</keyword>
<reference evidence="2 3" key="1">
    <citation type="submission" date="2023-07" db="EMBL/GenBank/DDBJ databases">
        <title>Sorghum-associated microbial communities from plants grown in Nebraska, USA.</title>
        <authorList>
            <person name="Schachtman D."/>
        </authorList>
    </citation>
    <scope>NUCLEOTIDE SEQUENCE [LARGE SCALE GENOMIC DNA]</scope>
    <source>
        <strain evidence="2 3">BE187</strain>
    </source>
</reference>
<keyword evidence="3" id="KW-1185">Reference proteome</keyword>
<gene>
    <name evidence="2" type="ORF">J2X04_000707</name>
</gene>
<evidence type="ECO:0000313" key="3">
    <source>
        <dbReference type="Proteomes" id="UP001267878"/>
    </source>
</evidence>
<proteinExistence type="predicted"/>
<evidence type="ECO:0000313" key="2">
    <source>
        <dbReference type="EMBL" id="MDR7098360.1"/>
    </source>
</evidence>
<organism evidence="2 3">
    <name type="scientific">Agrilutibacter niabensis</name>
    <dbReference type="NCBI Taxonomy" id="380628"/>
    <lineage>
        <taxon>Bacteria</taxon>
        <taxon>Pseudomonadati</taxon>
        <taxon>Pseudomonadota</taxon>
        <taxon>Gammaproteobacteria</taxon>
        <taxon>Lysobacterales</taxon>
        <taxon>Lysobacteraceae</taxon>
        <taxon>Agrilutibacter</taxon>
    </lineage>
</organism>